<gene>
    <name evidence="1" type="ORF">PRZ48_009476</name>
</gene>
<dbReference type="InterPro" id="IPR009959">
    <property type="entry name" value="Cyclase_SnoaL-like"/>
</dbReference>
<dbReference type="EMBL" id="JAXOVC010000007">
    <property type="protein sequence ID" value="KAK4498965.1"/>
    <property type="molecule type" value="Genomic_DNA"/>
</dbReference>
<evidence type="ECO:0000313" key="1">
    <source>
        <dbReference type="EMBL" id="KAK4498965.1"/>
    </source>
</evidence>
<evidence type="ECO:0000313" key="2">
    <source>
        <dbReference type="Proteomes" id="UP001305779"/>
    </source>
</evidence>
<accession>A0ABR0EBU0</accession>
<dbReference type="Pfam" id="PF07366">
    <property type="entry name" value="SnoaL"/>
    <property type="match status" value="1"/>
</dbReference>
<sequence length="152" mass="17135">MASTDADFAALSERLARAWASSWSIKDASTFTALCTRTGTWTDHSFRVTRTGTTSLANHYNLWLHANPDFHVPSILSIYPTPQGCVMKYIGKGTMTGDLAGRWPATGKAFEFVGFCEFVVSREEGLIEKLEEVYCRDYWDSRLEGYRSETKI</sequence>
<keyword evidence="2" id="KW-1185">Reference proteome</keyword>
<comment type="caution">
    <text evidence="1">The sequence shown here is derived from an EMBL/GenBank/DDBJ whole genome shotgun (WGS) entry which is preliminary data.</text>
</comment>
<dbReference type="SUPFAM" id="SSF54427">
    <property type="entry name" value="NTF2-like"/>
    <property type="match status" value="1"/>
</dbReference>
<evidence type="ECO:0008006" key="3">
    <source>
        <dbReference type="Google" id="ProtNLM"/>
    </source>
</evidence>
<protein>
    <recommendedName>
        <fullName evidence="3">SnoaL-like domain-containing protein</fullName>
    </recommendedName>
</protein>
<dbReference type="Proteomes" id="UP001305779">
    <property type="component" value="Unassembled WGS sequence"/>
</dbReference>
<reference evidence="1 2" key="1">
    <citation type="journal article" date="2023" name="G3 (Bethesda)">
        <title>A chromosome-level genome assembly of Zasmidium syzygii isolated from banana leaves.</title>
        <authorList>
            <person name="van Westerhoven A.C."/>
            <person name="Mehrabi R."/>
            <person name="Talebi R."/>
            <person name="Steentjes M.B.F."/>
            <person name="Corcolon B."/>
            <person name="Chong P.A."/>
            <person name="Kema G.H.J."/>
            <person name="Seidl M.F."/>
        </authorList>
    </citation>
    <scope>NUCLEOTIDE SEQUENCE [LARGE SCALE GENOMIC DNA]</scope>
    <source>
        <strain evidence="1 2">P124</strain>
    </source>
</reference>
<proteinExistence type="predicted"/>
<organism evidence="1 2">
    <name type="scientific">Zasmidium cellare</name>
    <name type="common">Wine cellar mold</name>
    <name type="synonym">Racodium cellare</name>
    <dbReference type="NCBI Taxonomy" id="395010"/>
    <lineage>
        <taxon>Eukaryota</taxon>
        <taxon>Fungi</taxon>
        <taxon>Dikarya</taxon>
        <taxon>Ascomycota</taxon>
        <taxon>Pezizomycotina</taxon>
        <taxon>Dothideomycetes</taxon>
        <taxon>Dothideomycetidae</taxon>
        <taxon>Mycosphaerellales</taxon>
        <taxon>Mycosphaerellaceae</taxon>
        <taxon>Zasmidium</taxon>
    </lineage>
</organism>
<dbReference type="Gene3D" id="3.10.450.50">
    <property type="match status" value="1"/>
</dbReference>
<name>A0ABR0EBU0_ZASCE</name>
<dbReference type="InterPro" id="IPR032710">
    <property type="entry name" value="NTF2-like_dom_sf"/>
</dbReference>